<evidence type="ECO:0000313" key="1">
    <source>
        <dbReference type="EMBL" id="KYM92183.1"/>
    </source>
</evidence>
<name>A0A195BW39_9HYME</name>
<evidence type="ECO:0008006" key="3">
    <source>
        <dbReference type="Google" id="ProtNLM"/>
    </source>
</evidence>
<dbReference type="EMBL" id="KQ976403">
    <property type="protein sequence ID" value="KYM92183.1"/>
    <property type="molecule type" value="Genomic_DNA"/>
</dbReference>
<reference evidence="1 2" key="1">
    <citation type="submission" date="2015-09" db="EMBL/GenBank/DDBJ databases">
        <title>Atta colombica WGS genome.</title>
        <authorList>
            <person name="Nygaard S."/>
            <person name="Hu H."/>
            <person name="Boomsma J."/>
            <person name="Zhang G."/>
        </authorList>
    </citation>
    <scope>NUCLEOTIDE SEQUENCE [LARGE SCALE GENOMIC DNA]</scope>
    <source>
        <strain evidence="1">Treedump-2</strain>
        <tissue evidence="1">Whole body</tissue>
    </source>
</reference>
<keyword evidence="2" id="KW-1185">Reference proteome</keyword>
<dbReference type="Proteomes" id="UP000078540">
    <property type="component" value="Unassembled WGS sequence"/>
</dbReference>
<protein>
    <recommendedName>
        <fullName evidence="3">Mariner Mos1 transposase</fullName>
    </recommendedName>
</protein>
<dbReference type="AlphaFoldDB" id="A0A195BW39"/>
<evidence type="ECO:0000313" key="2">
    <source>
        <dbReference type="Proteomes" id="UP000078540"/>
    </source>
</evidence>
<gene>
    <name evidence="1" type="ORF">ALC53_01246</name>
</gene>
<accession>A0A195BW39</accession>
<proteinExistence type="predicted"/>
<sequence length="64" mass="8026">MSNFVLTKKHLREILIFCFHWKKDQENWLQNWIVFKDESFFLDGIRKMPERWEKVVGSDEQYFN</sequence>
<organism evidence="1 2">
    <name type="scientific">Atta colombica</name>
    <dbReference type="NCBI Taxonomy" id="520822"/>
    <lineage>
        <taxon>Eukaryota</taxon>
        <taxon>Metazoa</taxon>
        <taxon>Ecdysozoa</taxon>
        <taxon>Arthropoda</taxon>
        <taxon>Hexapoda</taxon>
        <taxon>Insecta</taxon>
        <taxon>Pterygota</taxon>
        <taxon>Neoptera</taxon>
        <taxon>Endopterygota</taxon>
        <taxon>Hymenoptera</taxon>
        <taxon>Apocrita</taxon>
        <taxon>Aculeata</taxon>
        <taxon>Formicoidea</taxon>
        <taxon>Formicidae</taxon>
        <taxon>Myrmicinae</taxon>
        <taxon>Atta</taxon>
    </lineage>
</organism>